<keyword evidence="1" id="KW-0472">Membrane</keyword>
<keyword evidence="3" id="KW-1185">Reference proteome</keyword>
<protein>
    <submittedName>
        <fullName evidence="2">Uncharacterized protein</fullName>
    </submittedName>
</protein>
<dbReference type="EMBL" id="CP020335">
    <property type="protein sequence ID" value="QXF33306.1"/>
    <property type="molecule type" value="Genomic_DNA"/>
</dbReference>
<sequence length="127" mass="14386">MKYYIKICIFIAFTLTITTWYKGWFIGLDDATIRSAATVAAQVSATLLGFLITGLSILASVSGNRLLKKMQASGHYRVLLEKIFMVSIWYSLSLVISCWTVISPQQFLYVSAYVCGCSYHRYLCWVI</sequence>
<feature type="transmembrane region" description="Helical" evidence="1">
    <location>
        <begin position="39"/>
        <end position="62"/>
    </location>
</feature>
<feature type="transmembrane region" description="Helical" evidence="1">
    <location>
        <begin position="7"/>
        <end position="27"/>
    </location>
</feature>
<accession>A0ABX8LUQ2</accession>
<dbReference type="RefSeq" id="WP_214066654.1">
    <property type="nucleotide sequence ID" value="NZ_CP020335.1"/>
</dbReference>
<proteinExistence type="predicted"/>
<feature type="transmembrane region" description="Helical" evidence="1">
    <location>
        <begin position="83"/>
        <end position="102"/>
    </location>
</feature>
<name>A0ABX8LUQ2_9GAMM</name>
<evidence type="ECO:0000313" key="2">
    <source>
        <dbReference type="EMBL" id="QXF33306.1"/>
    </source>
</evidence>
<keyword evidence="1" id="KW-0812">Transmembrane</keyword>
<organism evidence="2 3">
    <name type="scientific">Photorhabdus akhurstii</name>
    <dbReference type="NCBI Taxonomy" id="171438"/>
    <lineage>
        <taxon>Bacteria</taxon>
        <taxon>Pseudomonadati</taxon>
        <taxon>Pseudomonadota</taxon>
        <taxon>Gammaproteobacteria</taxon>
        <taxon>Enterobacterales</taxon>
        <taxon>Morganellaceae</taxon>
        <taxon>Photorhabdus</taxon>
    </lineage>
</organism>
<keyword evidence="1" id="KW-1133">Transmembrane helix</keyword>
<dbReference type="Proteomes" id="UP000693715">
    <property type="component" value="Chromosome"/>
</dbReference>
<evidence type="ECO:0000313" key="3">
    <source>
        <dbReference type="Proteomes" id="UP000693715"/>
    </source>
</evidence>
<reference evidence="2 3" key="1">
    <citation type="submission" date="2017-03" db="EMBL/GenBank/DDBJ databases">
        <title>Genome comparison of Photorhabdus luminescens strain 0813-124 phase variants.</title>
        <authorList>
            <person name="Chien C.-C."/>
            <person name="Chen W.-J."/>
            <person name="Shih M.-C."/>
            <person name="Hsieh F.-C."/>
        </authorList>
    </citation>
    <scope>NUCLEOTIDE SEQUENCE [LARGE SCALE GENOMIC DNA]</scope>
    <source>
        <strain evidence="2 3">0813-124 phase II</strain>
    </source>
</reference>
<gene>
    <name evidence="2" type="ORF">B0X70_09265</name>
</gene>
<evidence type="ECO:0000256" key="1">
    <source>
        <dbReference type="SAM" id="Phobius"/>
    </source>
</evidence>